<organism evidence="4">
    <name type="scientific">marine metagenome</name>
    <dbReference type="NCBI Taxonomy" id="408172"/>
    <lineage>
        <taxon>unclassified sequences</taxon>
        <taxon>metagenomes</taxon>
        <taxon>ecological metagenomes</taxon>
    </lineage>
</organism>
<dbReference type="InterPro" id="IPR046867">
    <property type="entry name" value="AldOxase/xan_DH_MoCoBD2"/>
</dbReference>
<evidence type="ECO:0000256" key="2">
    <source>
        <dbReference type="ARBA" id="ARBA00023002"/>
    </source>
</evidence>
<dbReference type="SMART" id="SM01008">
    <property type="entry name" value="Ald_Xan_dh_C"/>
    <property type="match status" value="1"/>
</dbReference>
<dbReference type="EMBL" id="UINC01001497">
    <property type="protein sequence ID" value="SUZ82231.1"/>
    <property type="molecule type" value="Genomic_DNA"/>
</dbReference>
<dbReference type="PANTHER" id="PTHR11908:SF132">
    <property type="entry name" value="ALDEHYDE OXIDASE 1-RELATED"/>
    <property type="match status" value="1"/>
</dbReference>
<dbReference type="SUPFAM" id="SSF54665">
    <property type="entry name" value="CO dehydrogenase molybdoprotein N-domain-like"/>
    <property type="match status" value="1"/>
</dbReference>
<dbReference type="InterPro" id="IPR036856">
    <property type="entry name" value="Ald_Oxase/Xan_DH_a/b_sf"/>
</dbReference>
<dbReference type="GO" id="GO:0005506">
    <property type="term" value="F:iron ion binding"/>
    <property type="evidence" value="ECO:0007669"/>
    <property type="project" value="InterPro"/>
</dbReference>
<dbReference type="AlphaFoldDB" id="A0A381QS87"/>
<evidence type="ECO:0000256" key="1">
    <source>
        <dbReference type="ARBA" id="ARBA00022505"/>
    </source>
</evidence>
<dbReference type="PANTHER" id="PTHR11908">
    <property type="entry name" value="XANTHINE DEHYDROGENASE"/>
    <property type="match status" value="1"/>
</dbReference>
<dbReference type="InterPro" id="IPR008274">
    <property type="entry name" value="AldOxase/xan_DH_MoCoBD1"/>
</dbReference>
<reference evidence="4" key="1">
    <citation type="submission" date="2018-05" db="EMBL/GenBank/DDBJ databases">
        <authorList>
            <person name="Lanie J.A."/>
            <person name="Ng W.-L."/>
            <person name="Kazmierczak K.M."/>
            <person name="Andrzejewski T.M."/>
            <person name="Davidsen T.M."/>
            <person name="Wayne K.J."/>
            <person name="Tettelin H."/>
            <person name="Glass J.I."/>
            <person name="Rusch D."/>
            <person name="Podicherti R."/>
            <person name="Tsui H.-C.T."/>
            <person name="Winkler M.E."/>
        </authorList>
    </citation>
    <scope>NUCLEOTIDE SEQUENCE</scope>
</reference>
<dbReference type="SUPFAM" id="SSF56003">
    <property type="entry name" value="Molybdenum cofactor-binding domain"/>
    <property type="match status" value="1"/>
</dbReference>
<dbReference type="Gene3D" id="3.90.1170.50">
    <property type="entry name" value="Aldehyde oxidase/xanthine dehydrogenase, a/b hammerhead"/>
    <property type="match status" value="1"/>
</dbReference>
<dbReference type="GO" id="GO:0016491">
    <property type="term" value="F:oxidoreductase activity"/>
    <property type="evidence" value="ECO:0007669"/>
    <property type="project" value="UniProtKB-KW"/>
</dbReference>
<dbReference type="InterPro" id="IPR000674">
    <property type="entry name" value="Ald_Oxase/Xan_DH_a/b"/>
</dbReference>
<feature type="domain" description="Aldehyde oxidase/xanthine dehydrogenase a/b hammerhead" evidence="3">
    <location>
        <begin position="20"/>
        <end position="120"/>
    </location>
</feature>
<proteinExistence type="predicted"/>
<dbReference type="InterPro" id="IPR037165">
    <property type="entry name" value="AldOxase/xan_DH_Mopterin-bd_sf"/>
</dbReference>
<dbReference type="Pfam" id="PF01315">
    <property type="entry name" value="Ald_Xan_dh_C"/>
    <property type="match status" value="1"/>
</dbReference>
<accession>A0A381QS87</accession>
<dbReference type="InterPro" id="IPR016208">
    <property type="entry name" value="Ald_Oxase/xanthine_DH-like"/>
</dbReference>
<gene>
    <name evidence="4" type="ORF">METZ01_LOCUS35085</name>
</gene>
<protein>
    <recommendedName>
        <fullName evidence="3">Aldehyde oxidase/xanthine dehydrogenase a/b hammerhead domain-containing protein</fullName>
    </recommendedName>
</protein>
<name>A0A381QS87_9ZZZZ</name>
<evidence type="ECO:0000313" key="4">
    <source>
        <dbReference type="EMBL" id="SUZ82231.1"/>
    </source>
</evidence>
<dbReference type="Pfam" id="PF02738">
    <property type="entry name" value="MoCoBD_1"/>
    <property type="match status" value="1"/>
</dbReference>
<dbReference type="Pfam" id="PF20256">
    <property type="entry name" value="MoCoBD_2"/>
    <property type="match status" value="1"/>
</dbReference>
<dbReference type="Gene3D" id="3.30.365.10">
    <property type="entry name" value="Aldehyde oxidase/xanthine dehydrogenase, molybdopterin binding domain"/>
    <property type="match status" value="4"/>
</dbReference>
<evidence type="ECO:0000259" key="3">
    <source>
        <dbReference type="SMART" id="SM01008"/>
    </source>
</evidence>
<keyword evidence="2" id="KW-0560">Oxidoreductase</keyword>
<keyword evidence="1" id="KW-0500">Molybdenum</keyword>
<sequence>MAYKLIGKDFTPPDVHAKVTGKAKFAEDFKVDGMLYARLLTSPVPHARILNLDVSKALQMEGVVAILTADDVPQMPNLANPILTNEPSYVGDPILAVAAINEQTAENAIEAINFDFEALPFTVDPLNSLQPDGPHARQQGNVGNSTMQDEFKSIHWSEQDIQAIEDGEMPEGEAAREWSVGNLETGFADAAYVVSESFVTASFSHNSMEPRSALAYWENGKCFVYGSSQSQSFPVPGLAGYIGIDPANLVFVAEYCGGGFGSKGGPYPQMSIPAHLARLTARPVMLRISREEEYYIGSARHGFQGHVKIGFRADGRINAIDLYVIQDNGGNSGFGDWLSAGDAVSLVYQPEAMRFRGIPIFTNTPLKGPQRGPGQNQIHAVIEPLLDRAARELGMDPLAIRQINAPTSNDRYGPNNSSLTSSHLGEALQIGAEQFGWETKRAQSGQRNGSKVIGVGVGQAYHSAGSNGFDGLVRLTPDGKLHIHTGVGNLGTYSHTGTSRVAAEILKCNWDNCVIERGDSRRHLPWNLGQFGSNTSFTMTRTNYVAAIDALEKLLEIAAIDLGGSPSDYDIADERVYLKSDPSIFITYANAAARAIELRGKYSGQYVPEDINSMTSRSVQALAGTGLIGVAKDNLEKEGTVPALAAGFIQIELDLETGKYEILDYLGVADCGTVIHPRGLEIQVKSAAVMGFGMAGYERHAYDPQNGLPASVGFHNSKLPTYLDSPTPMDWAAMDIPDPQNPVGAKGIGEPIQGCAAAALLCAISDALGGHLFNRVPVTADMIVNVASSRTQSHGRVQTNTT</sequence>